<dbReference type="PANTHER" id="PTHR24279:SF120">
    <property type="entry name" value="CYTOCHROME P450"/>
    <property type="match status" value="1"/>
</dbReference>
<dbReference type="GO" id="GO:0016705">
    <property type="term" value="F:oxidoreductase activity, acting on paired donors, with incorporation or reduction of molecular oxygen"/>
    <property type="evidence" value="ECO:0007669"/>
    <property type="project" value="InterPro"/>
</dbReference>
<evidence type="ECO:0000256" key="8">
    <source>
        <dbReference type="PIRSR" id="PIRSR602401-1"/>
    </source>
</evidence>
<evidence type="ECO:0000313" key="10">
    <source>
        <dbReference type="EMBL" id="KAJ9596905.1"/>
    </source>
</evidence>
<dbReference type="GO" id="GO:0020037">
    <property type="term" value="F:heme binding"/>
    <property type="evidence" value="ECO:0007669"/>
    <property type="project" value="InterPro"/>
</dbReference>
<reference evidence="10" key="2">
    <citation type="submission" date="2023-05" db="EMBL/GenBank/DDBJ databases">
        <authorList>
            <person name="Fouks B."/>
        </authorList>
    </citation>
    <scope>NUCLEOTIDE SEQUENCE</scope>
    <source>
        <strain evidence="10">Stay&amp;Tobe</strain>
        <tissue evidence="10">Testes</tissue>
    </source>
</reference>
<dbReference type="CDD" id="cd11054">
    <property type="entry name" value="CYP24A1-like"/>
    <property type="match status" value="1"/>
</dbReference>
<comment type="similarity">
    <text evidence="2 9">Belongs to the cytochrome P450 family.</text>
</comment>
<evidence type="ECO:0008006" key="12">
    <source>
        <dbReference type="Google" id="ProtNLM"/>
    </source>
</evidence>
<dbReference type="Proteomes" id="UP001233999">
    <property type="component" value="Unassembled WGS sequence"/>
</dbReference>
<evidence type="ECO:0000256" key="9">
    <source>
        <dbReference type="RuleBase" id="RU000461"/>
    </source>
</evidence>
<evidence type="ECO:0000313" key="11">
    <source>
        <dbReference type="Proteomes" id="UP001233999"/>
    </source>
</evidence>
<keyword evidence="5 9" id="KW-0560">Oxidoreductase</keyword>
<dbReference type="PRINTS" id="PR00385">
    <property type="entry name" value="P450"/>
</dbReference>
<dbReference type="PROSITE" id="PS00086">
    <property type="entry name" value="CYTOCHROME_P450"/>
    <property type="match status" value="1"/>
</dbReference>
<dbReference type="GO" id="GO:0005506">
    <property type="term" value="F:iron ion binding"/>
    <property type="evidence" value="ECO:0007669"/>
    <property type="project" value="InterPro"/>
</dbReference>
<dbReference type="InterPro" id="IPR002401">
    <property type="entry name" value="Cyt_P450_E_grp-I"/>
</dbReference>
<reference evidence="10" key="1">
    <citation type="journal article" date="2023" name="IScience">
        <title>Live-bearing cockroach genome reveals convergent evolutionary mechanisms linked to viviparity in insects and beyond.</title>
        <authorList>
            <person name="Fouks B."/>
            <person name="Harrison M.C."/>
            <person name="Mikhailova A.A."/>
            <person name="Marchal E."/>
            <person name="English S."/>
            <person name="Carruthers M."/>
            <person name="Jennings E.C."/>
            <person name="Chiamaka E.L."/>
            <person name="Frigard R.A."/>
            <person name="Pippel M."/>
            <person name="Attardo G.M."/>
            <person name="Benoit J.B."/>
            <person name="Bornberg-Bauer E."/>
            <person name="Tobe S.S."/>
        </authorList>
    </citation>
    <scope>NUCLEOTIDE SEQUENCE</scope>
    <source>
        <strain evidence="10">Stay&amp;Tobe</strain>
    </source>
</reference>
<keyword evidence="6 8" id="KW-0408">Iron</keyword>
<evidence type="ECO:0000256" key="1">
    <source>
        <dbReference type="ARBA" id="ARBA00001971"/>
    </source>
</evidence>
<keyword evidence="11" id="KW-1185">Reference proteome</keyword>
<gene>
    <name evidence="10" type="ORF">L9F63_012070</name>
</gene>
<comment type="cofactor">
    <cofactor evidence="1 8">
        <name>heme</name>
        <dbReference type="ChEBI" id="CHEBI:30413"/>
    </cofactor>
</comment>
<dbReference type="Pfam" id="PF00067">
    <property type="entry name" value="p450"/>
    <property type="match status" value="1"/>
</dbReference>
<dbReference type="AlphaFoldDB" id="A0AAD8EN48"/>
<keyword evidence="3 8" id="KW-0349">Heme</keyword>
<organism evidence="10 11">
    <name type="scientific">Diploptera punctata</name>
    <name type="common">Pacific beetle cockroach</name>
    <dbReference type="NCBI Taxonomy" id="6984"/>
    <lineage>
        <taxon>Eukaryota</taxon>
        <taxon>Metazoa</taxon>
        <taxon>Ecdysozoa</taxon>
        <taxon>Arthropoda</taxon>
        <taxon>Hexapoda</taxon>
        <taxon>Insecta</taxon>
        <taxon>Pterygota</taxon>
        <taxon>Neoptera</taxon>
        <taxon>Polyneoptera</taxon>
        <taxon>Dictyoptera</taxon>
        <taxon>Blattodea</taxon>
        <taxon>Blaberoidea</taxon>
        <taxon>Blaberidae</taxon>
        <taxon>Diplopterinae</taxon>
        <taxon>Diploptera</taxon>
    </lineage>
</organism>
<evidence type="ECO:0000256" key="6">
    <source>
        <dbReference type="ARBA" id="ARBA00023004"/>
    </source>
</evidence>
<keyword evidence="7 9" id="KW-0503">Monooxygenase</keyword>
<evidence type="ECO:0000256" key="3">
    <source>
        <dbReference type="ARBA" id="ARBA00022617"/>
    </source>
</evidence>
<dbReference type="GO" id="GO:0004497">
    <property type="term" value="F:monooxygenase activity"/>
    <property type="evidence" value="ECO:0007669"/>
    <property type="project" value="UniProtKB-KW"/>
</dbReference>
<dbReference type="PRINTS" id="PR00463">
    <property type="entry name" value="EP450I"/>
</dbReference>
<comment type="caution">
    <text evidence="10">The sequence shown here is derived from an EMBL/GenBank/DDBJ whole genome shotgun (WGS) entry which is preliminary data.</text>
</comment>
<proteinExistence type="inferred from homology"/>
<dbReference type="EMBL" id="JASPKZ010001955">
    <property type="protein sequence ID" value="KAJ9596905.1"/>
    <property type="molecule type" value="Genomic_DNA"/>
</dbReference>
<dbReference type="PANTHER" id="PTHR24279">
    <property type="entry name" value="CYTOCHROME P450"/>
    <property type="match status" value="1"/>
</dbReference>
<evidence type="ECO:0000256" key="4">
    <source>
        <dbReference type="ARBA" id="ARBA00022723"/>
    </source>
</evidence>
<sequence length="532" mass="61703">MFPRIVRCANITQGRRLKSKSLLDINDNLFSIRNTIKSVPQIFHDMRNLKPYEDVPGPKPLPLLGNTLRFIPGIGQLSEFADVRVYRILNKQYGNIFKIAGIPGRADIVVLFDPDDIEKVFRNEGPWPFREFGKSIEHYRFTRIRRYKLPLQKYLGEEWHNFRTKVNQIMMQPRTTELYVGTIDAVVSDFIHRIKVLRGDKEEMPADFKNEIQKWALESIVYIALDTRLGCLKSDLDSNSEPQKLINAVHVQFDSLSKMETGLPIWKLFSIPTWRAYVKSADYFVQVSLKYVNEAMKRIESLPDNPNRELTILEKILRRDPDPKTGVVMALEMMVAGVDTTSYSAISALFHLAKNPVKQQTSFEEIKNYLPNKEQPITSEVGLLNELKYLKACIKESMRIIPTVFGNHRKLVKDMELGGYQIPKGTDILIPSQYLSNEERYLQYADKFIPERWIKDGPYSNTKVHPFVMLSFGFGPRMCIGRRFAELEIHTLVAKVIRNFKISYNYGDIKIKPKMLNTPVSPLKFKMENREL</sequence>
<dbReference type="InterPro" id="IPR050479">
    <property type="entry name" value="CYP11_CYP27_families"/>
</dbReference>
<keyword evidence="4 8" id="KW-0479">Metal-binding</keyword>
<dbReference type="InterPro" id="IPR001128">
    <property type="entry name" value="Cyt_P450"/>
</dbReference>
<accession>A0AAD8EN48</accession>
<evidence type="ECO:0000256" key="5">
    <source>
        <dbReference type="ARBA" id="ARBA00023002"/>
    </source>
</evidence>
<name>A0AAD8EN48_DIPPU</name>
<feature type="binding site" description="axial binding residue" evidence="8">
    <location>
        <position position="479"/>
    </location>
    <ligand>
        <name>heme</name>
        <dbReference type="ChEBI" id="CHEBI:30413"/>
    </ligand>
    <ligandPart>
        <name>Fe</name>
        <dbReference type="ChEBI" id="CHEBI:18248"/>
    </ligandPart>
</feature>
<protein>
    <recommendedName>
        <fullName evidence="12">Cytochrome P450</fullName>
    </recommendedName>
</protein>
<dbReference type="InterPro" id="IPR036396">
    <property type="entry name" value="Cyt_P450_sf"/>
</dbReference>
<dbReference type="FunFam" id="1.10.630.10:FF:000006">
    <property type="entry name" value="Cytochrome P450 302a1, mitochondrial"/>
    <property type="match status" value="1"/>
</dbReference>
<evidence type="ECO:0000256" key="7">
    <source>
        <dbReference type="ARBA" id="ARBA00023033"/>
    </source>
</evidence>
<evidence type="ECO:0000256" key="2">
    <source>
        <dbReference type="ARBA" id="ARBA00010617"/>
    </source>
</evidence>
<dbReference type="Gene3D" id="1.10.630.10">
    <property type="entry name" value="Cytochrome P450"/>
    <property type="match status" value="1"/>
</dbReference>
<dbReference type="InterPro" id="IPR017972">
    <property type="entry name" value="Cyt_P450_CS"/>
</dbReference>
<dbReference type="SUPFAM" id="SSF48264">
    <property type="entry name" value="Cytochrome P450"/>
    <property type="match status" value="1"/>
</dbReference>